<dbReference type="RefSeq" id="WP_149476459.1">
    <property type="nucleotide sequence ID" value="NZ_JAGGMB010000005.1"/>
</dbReference>
<dbReference type="EMBL" id="JAGGMB010000005">
    <property type="protein sequence ID" value="MBP2077827.1"/>
    <property type="molecule type" value="Genomic_DNA"/>
</dbReference>
<organism evidence="3 4">
    <name type="scientific">Oceanobacillus polygoni</name>
    <dbReference type="NCBI Taxonomy" id="1235259"/>
    <lineage>
        <taxon>Bacteria</taxon>
        <taxon>Bacillati</taxon>
        <taxon>Bacillota</taxon>
        <taxon>Bacilli</taxon>
        <taxon>Bacillales</taxon>
        <taxon>Bacillaceae</taxon>
        <taxon>Oceanobacillus</taxon>
    </lineage>
</organism>
<reference evidence="3" key="1">
    <citation type="submission" date="2021-03" db="EMBL/GenBank/DDBJ databases">
        <title>Genomic Encyclopedia of Type Strains, Phase IV (KMG-IV): sequencing the most valuable type-strain genomes for metagenomic binning, comparative biology and taxonomic classification.</title>
        <authorList>
            <person name="Goeker M."/>
        </authorList>
    </citation>
    <scope>NUCLEOTIDE SEQUENCE</scope>
    <source>
        <strain evidence="3">DSM 107338</strain>
    </source>
</reference>
<gene>
    <name evidence="3" type="ORF">J2Z64_002082</name>
</gene>
<proteinExistence type="predicted"/>
<accession>A0A9X0YTB5</accession>
<name>A0A9X0YTB5_9BACI</name>
<evidence type="ECO:0000256" key="1">
    <source>
        <dbReference type="SAM" id="MobiDB-lite"/>
    </source>
</evidence>
<keyword evidence="2" id="KW-0812">Transmembrane</keyword>
<dbReference type="OrthoDB" id="2965336at2"/>
<feature type="compositionally biased region" description="Polar residues" evidence="1">
    <location>
        <begin position="99"/>
        <end position="122"/>
    </location>
</feature>
<dbReference type="Proteomes" id="UP001138793">
    <property type="component" value="Unassembled WGS sequence"/>
</dbReference>
<comment type="caution">
    <text evidence="3">The sequence shown here is derived from an EMBL/GenBank/DDBJ whole genome shotgun (WGS) entry which is preliminary data.</text>
</comment>
<keyword evidence="2" id="KW-1133">Transmembrane helix</keyword>
<evidence type="ECO:0000313" key="3">
    <source>
        <dbReference type="EMBL" id="MBP2077827.1"/>
    </source>
</evidence>
<keyword evidence="2" id="KW-0472">Membrane</keyword>
<sequence>MRNNEDYEKIIADLKQLPVIEDKTDKSVLYSRISSKMADSQKVKSKKQIKIVPILATGMVAVLLALIPFILNSTSDQRADQSINHDVATTYDYAEESDQVGSSEEQEANSGEATENSQEEALQQSNELRIAMDEVPTRSHVISADADELLVYGAVADAKNQYVIPISFIVEESADVLEYYNQMAAYIQEDSWNTAEYVLEGASFELNEADKEVLIELKDGFTLGEGSAHAYVFEQMLASMFTPLGIEKAIFKDGVDLGPIGFIEEMPLNQGETLYKLYNNEFLIPVPTSNELSIEEALVEMNLNEPEFNVAQTIPDEIQLEVQSSGSLLELTFDDVQEFTNEQDAVTMIEAILMTAKSYGFENVQFHNPPMQQISGYNLAEPINVPRAVNPVDLRDE</sequence>
<evidence type="ECO:0008006" key="5">
    <source>
        <dbReference type="Google" id="ProtNLM"/>
    </source>
</evidence>
<feature type="region of interest" description="Disordered" evidence="1">
    <location>
        <begin position="95"/>
        <end position="122"/>
    </location>
</feature>
<evidence type="ECO:0000256" key="2">
    <source>
        <dbReference type="SAM" id="Phobius"/>
    </source>
</evidence>
<protein>
    <recommendedName>
        <fullName evidence="5">Sporulation and spore germination protein</fullName>
    </recommendedName>
</protein>
<evidence type="ECO:0000313" key="4">
    <source>
        <dbReference type="Proteomes" id="UP001138793"/>
    </source>
</evidence>
<keyword evidence="4" id="KW-1185">Reference proteome</keyword>
<dbReference type="AlphaFoldDB" id="A0A9X0YTB5"/>
<feature type="transmembrane region" description="Helical" evidence="2">
    <location>
        <begin position="51"/>
        <end position="71"/>
    </location>
</feature>